<dbReference type="PANTHER" id="PTHR30098:SF2">
    <property type="entry name" value="LEUCYL_PHENYLALANYL-TRNA--PROTEIN TRANSFERASE"/>
    <property type="match status" value="1"/>
</dbReference>
<dbReference type="Proteomes" id="UP001236258">
    <property type="component" value="Unassembled WGS sequence"/>
</dbReference>
<comment type="catalytic activity">
    <reaction evidence="4">
        <text>N-terminal L-arginyl-[protein] + L-leucyl-tRNA(Leu) = N-terminal L-leucyl-L-arginyl-[protein] + tRNA(Leu) + H(+)</text>
        <dbReference type="Rhea" id="RHEA:50416"/>
        <dbReference type="Rhea" id="RHEA-COMP:9613"/>
        <dbReference type="Rhea" id="RHEA-COMP:9622"/>
        <dbReference type="Rhea" id="RHEA-COMP:12672"/>
        <dbReference type="Rhea" id="RHEA-COMP:12673"/>
        <dbReference type="ChEBI" id="CHEBI:15378"/>
        <dbReference type="ChEBI" id="CHEBI:64719"/>
        <dbReference type="ChEBI" id="CHEBI:78442"/>
        <dbReference type="ChEBI" id="CHEBI:78494"/>
        <dbReference type="ChEBI" id="CHEBI:133044"/>
        <dbReference type="EC" id="2.3.2.6"/>
    </reaction>
</comment>
<keyword evidence="2 4" id="KW-0808">Transferase</keyword>
<evidence type="ECO:0000256" key="1">
    <source>
        <dbReference type="ARBA" id="ARBA00022490"/>
    </source>
</evidence>
<dbReference type="HAMAP" id="MF_00688">
    <property type="entry name" value="Leu_Phe_trans"/>
    <property type="match status" value="1"/>
</dbReference>
<evidence type="ECO:0000313" key="5">
    <source>
        <dbReference type="EMBL" id="MDP4528409.1"/>
    </source>
</evidence>
<comment type="function">
    <text evidence="4">Functions in the N-end rule pathway of protein degradation where it conjugates Leu, Phe and, less efficiently, Met from aminoacyl-tRNAs to the N-termini of proteins containing an N-terminal arginine or lysine.</text>
</comment>
<dbReference type="InterPro" id="IPR042203">
    <property type="entry name" value="Leu/Phe-tRNA_Trfase_C"/>
</dbReference>
<dbReference type="InterPro" id="IPR016181">
    <property type="entry name" value="Acyl_CoA_acyltransferase"/>
</dbReference>
<organism evidence="5 6">
    <name type="scientific">Alkalimonas delamerensis</name>
    <dbReference type="NCBI Taxonomy" id="265981"/>
    <lineage>
        <taxon>Bacteria</taxon>
        <taxon>Pseudomonadati</taxon>
        <taxon>Pseudomonadota</taxon>
        <taxon>Gammaproteobacteria</taxon>
        <taxon>Alkalimonas</taxon>
    </lineage>
</organism>
<comment type="caution">
    <text evidence="5">The sequence shown here is derived from an EMBL/GenBank/DDBJ whole genome shotgun (WGS) entry which is preliminary data.</text>
</comment>
<dbReference type="PANTHER" id="PTHR30098">
    <property type="entry name" value="LEUCYL/PHENYLALANYL-TRNA--PROTEIN TRANSFERASE"/>
    <property type="match status" value="1"/>
</dbReference>
<proteinExistence type="inferred from homology"/>
<evidence type="ECO:0000256" key="3">
    <source>
        <dbReference type="ARBA" id="ARBA00023315"/>
    </source>
</evidence>
<dbReference type="SUPFAM" id="SSF55729">
    <property type="entry name" value="Acyl-CoA N-acyltransferases (Nat)"/>
    <property type="match status" value="1"/>
</dbReference>
<dbReference type="Gene3D" id="3.40.630.70">
    <property type="entry name" value="Leucyl/phenylalanyl-tRNA-protein transferase, C-terminal domain"/>
    <property type="match status" value="1"/>
</dbReference>
<sequence>MPIYLPEVGPELTFPSPNQALQEPDGLLAMGGDLAPARILAAYQQGIFPWFARGEPILWWSPSIRALFQPGQLTLNRTLRKQCRRLGYRFSVNQAFAEVIAGCAAPRVKQQDTWILPAMQQAYLELHRQGQAHSIEVWQQDELVGGLYGLAIGQLFCGESMFNRQPNTARLALVVLQQQLERYQAGWIDCQLPNPYLEQLGVMPMPRSDYLQLLHRLAAENIPAACWQPQSLELNDGT</sequence>
<comment type="catalytic activity">
    <reaction evidence="4">
        <text>N-terminal L-lysyl-[protein] + L-leucyl-tRNA(Leu) = N-terminal L-leucyl-L-lysyl-[protein] + tRNA(Leu) + H(+)</text>
        <dbReference type="Rhea" id="RHEA:12340"/>
        <dbReference type="Rhea" id="RHEA-COMP:9613"/>
        <dbReference type="Rhea" id="RHEA-COMP:9622"/>
        <dbReference type="Rhea" id="RHEA-COMP:12670"/>
        <dbReference type="Rhea" id="RHEA-COMP:12671"/>
        <dbReference type="ChEBI" id="CHEBI:15378"/>
        <dbReference type="ChEBI" id="CHEBI:65249"/>
        <dbReference type="ChEBI" id="CHEBI:78442"/>
        <dbReference type="ChEBI" id="CHEBI:78494"/>
        <dbReference type="ChEBI" id="CHEBI:133043"/>
        <dbReference type="EC" id="2.3.2.6"/>
    </reaction>
</comment>
<reference evidence="5 6" key="1">
    <citation type="submission" date="2023-08" db="EMBL/GenBank/DDBJ databases">
        <authorList>
            <person name="Joshi A."/>
            <person name="Thite S."/>
        </authorList>
    </citation>
    <scope>NUCLEOTIDE SEQUENCE [LARGE SCALE GENOMIC DNA]</scope>
    <source>
        <strain evidence="5 6">1E1</strain>
    </source>
</reference>
<keyword evidence="3 4" id="KW-0012">Acyltransferase</keyword>
<dbReference type="EC" id="2.3.2.6" evidence="4"/>
<accession>A0ABT9GN66</accession>
<gene>
    <name evidence="4 5" type="primary">aat</name>
    <name evidence="5" type="ORF">Q3O59_05115</name>
</gene>
<dbReference type="Gene3D" id="3.30.70.3550">
    <property type="entry name" value="Leucyl/phenylalanyl-tRNA-protein transferase, N-terminal domain"/>
    <property type="match status" value="1"/>
</dbReference>
<keyword evidence="6" id="KW-1185">Reference proteome</keyword>
<dbReference type="Pfam" id="PF03588">
    <property type="entry name" value="Leu_Phe_trans"/>
    <property type="match status" value="1"/>
</dbReference>
<keyword evidence="1 4" id="KW-0963">Cytoplasm</keyword>
<evidence type="ECO:0000256" key="4">
    <source>
        <dbReference type="HAMAP-Rule" id="MF_00688"/>
    </source>
</evidence>
<comment type="similarity">
    <text evidence="4">Belongs to the L/F-transferase family.</text>
</comment>
<dbReference type="NCBIfam" id="TIGR00667">
    <property type="entry name" value="aat"/>
    <property type="match status" value="1"/>
</dbReference>
<dbReference type="GO" id="GO:0008914">
    <property type="term" value="F:leucyl-tRNA--protein transferase activity"/>
    <property type="evidence" value="ECO:0007669"/>
    <property type="project" value="UniProtKB-EC"/>
</dbReference>
<name>A0ABT9GN66_9GAMM</name>
<evidence type="ECO:0000256" key="2">
    <source>
        <dbReference type="ARBA" id="ARBA00022679"/>
    </source>
</evidence>
<dbReference type="EMBL" id="JAUZVY010000002">
    <property type="protein sequence ID" value="MDP4528409.1"/>
    <property type="molecule type" value="Genomic_DNA"/>
</dbReference>
<dbReference type="InterPro" id="IPR004616">
    <property type="entry name" value="Leu/Phe-tRNA_Trfase"/>
</dbReference>
<evidence type="ECO:0000313" key="6">
    <source>
        <dbReference type="Proteomes" id="UP001236258"/>
    </source>
</evidence>
<dbReference type="InterPro" id="IPR042221">
    <property type="entry name" value="Leu/Phe-tRNA_Trfase_N"/>
</dbReference>
<protein>
    <recommendedName>
        <fullName evidence="4">Leucyl/phenylalanyl-tRNA--protein transferase</fullName>
        <ecNumber evidence="4">2.3.2.6</ecNumber>
    </recommendedName>
    <alternativeName>
        <fullName evidence="4">L/F-transferase</fullName>
    </alternativeName>
    <alternativeName>
        <fullName evidence="4">Leucyltransferase</fullName>
    </alternativeName>
    <alternativeName>
        <fullName evidence="4">Phenyalanyltransferase</fullName>
    </alternativeName>
</protein>
<dbReference type="RefSeq" id="WP_305944550.1">
    <property type="nucleotide sequence ID" value="NZ_JAUZVY010000002.1"/>
</dbReference>
<comment type="subcellular location">
    <subcellularLocation>
        <location evidence="4">Cytoplasm</location>
    </subcellularLocation>
</comment>
<comment type="catalytic activity">
    <reaction evidence="4">
        <text>L-phenylalanyl-tRNA(Phe) + an N-terminal L-alpha-aminoacyl-[protein] = an N-terminal L-phenylalanyl-L-alpha-aminoacyl-[protein] + tRNA(Phe)</text>
        <dbReference type="Rhea" id="RHEA:43632"/>
        <dbReference type="Rhea" id="RHEA-COMP:9668"/>
        <dbReference type="Rhea" id="RHEA-COMP:9699"/>
        <dbReference type="Rhea" id="RHEA-COMP:10636"/>
        <dbReference type="Rhea" id="RHEA-COMP:10637"/>
        <dbReference type="ChEBI" id="CHEBI:78442"/>
        <dbReference type="ChEBI" id="CHEBI:78531"/>
        <dbReference type="ChEBI" id="CHEBI:78597"/>
        <dbReference type="ChEBI" id="CHEBI:83561"/>
        <dbReference type="EC" id="2.3.2.6"/>
    </reaction>
</comment>